<sequence length="257" mass="29693">MEIKNHNLIKKLEIISSSNENSVKKLLANFFLSNLDRINNLSIAEVSEKCFCSKSSIVKFAKELNLNGYKELISVLTWEHSIFKTLKSKKTNLKYNFNFFNNIQENIDQLKNYNFETFLEISTYLKDKKPRVFLFGKGPNIHINTIFNNYLIKLGYSVFHSSDFDVQEKYVNNVEEGDVCFVLSYSGLTSSITKIFEIAKSKNAKVVLATSNSNTEMFNDSDFTFLIKNNEEVLVNQRNSIISFNILVMQIIYLLSN</sequence>
<dbReference type="Gene3D" id="3.40.50.10490">
    <property type="entry name" value="Glucose-6-phosphate isomerase like protein, domain 1"/>
    <property type="match status" value="1"/>
</dbReference>
<dbReference type="PROSITE" id="PS51071">
    <property type="entry name" value="HTH_RPIR"/>
    <property type="match status" value="1"/>
</dbReference>
<evidence type="ECO:0008006" key="8">
    <source>
        <dbReference type="Google" id="ProtNLM"/>
    </source>
</evidence>
<keyword evidence="1" id="KW-0805">Transcription regulation</keyword>
<evidence type="ECO:0000313" key="7">
    <source>
        <dbReference type="Proteomes" id="UP000094378"/>
    </source>
</evidence>
<dbReference type="InterPro" id="IPR035472">
    <property type="entry name" value="RpiR-like_SIS"/>
</dbReference>
<dbReference type="CDD" id="cd05013">
    <property type="entry name" value="SIS_RpiR"/>
    <property type="match status" value="1"/>
</dbReference>
<dbReference type="GO" id="GO:0003700">
    <property type="term" value="F:DNA-binding transcription factor activity"/>
    <property type="evidence" value="ECO:0007669"/>
    <property type="project" value="InterPro"/>
</dbReference>
<dbReference type="InterPro" id="IPR036388">
    <property type="entry name" value="WH-like_DNA-bd_sf"/>
</dbReference>
<keyword evidence="7" id="KW-1185">Reference proteome</keyword>
<dbReference type="RefSeq" id="WP_069116795.1">
    <property type="nucleotide sequence ID" value="NZ_CP017015.1"/>
</dbReference>
<dbReference type="Pfam" id="PF01380">
    <property type="entry name" value="SIS"/>
    <property type="match status" value="1"/>
</dbReference>
<dbReference type="SUPFAM" id="SSF46689">
    <property type="entry name" value="Homeodomain-like"/>
    <property type="match status" value="1"/>
</dbReference>
<keyword evidence="3" id="KW-0804">Transcription</keyword>
<organism evidence="6 7">
    <name type="scientific">Spiroplasma helicoides</name>
    <dbReference type="NCBI Taxonomy" id="216938"/>
    <lineage>
        <taxon>Bacteria</taxon>
        <taxon>Bacillati</taxon>
        <taxon>Mycoplasmatota</taxon>
        <taxon>Mollicutes</taxon>
        <taxon>Entomoplasmatales</taxon>
        <taxon>Spiroplasmataceae</taxon>
        <taxon>Spiroplasma</taxon>
    </lineage>
</organism>
<dbReference type="Gene3D" id="1.10.10.10">
    <property type="entry name" value="Winged helix-like DNA-binding domain superfamily/Winged helix DNA-binding domain"/>
    <property type="match status" value="1"/>
</dbReference>
<dbReference type="AlphaFoldDB" id="A0A1B3SL90"/>
<reference evidence="6 7" key="1">
    <citation type="submission" date="2016-08" db="EMBL/GenBank/DDBJ databases">
        <title>Complete genome sequence of Spiroplasma helicoides TABS-2 (DSM 22551).</title>
        <authorList>
            <person name="Shen W.-Y."/>
            <person name="Lo W.-S."/>
            <person name="Lai Y.-C."/>
            <person name="Kuo C.-H."/>
        </authorList>
    </citation>
    <scope>NUCLEOTIDE SEQUENCE [LARGE SCALE GENOMIC DNA]</scope>
    <source>
        <strain evidence="6 7">TABS-2</strain>
    </source>
</reference>
<dbReference type="InterPro" id="IPR009057">
    <property type="entry name" value="Homeodomain-like_sf"/>
</dbReference>
<dbReference type="Proteomes" id="UP000094378">
    <property type="component" value="Chromosome"/>
</dbReference>
<dbReference type="Pfam" id="PF01418">
    <property type="entry name" value="HTH_6"/>
    <property type="match status" value="1"/>
</dbReference>
<keyword evidence="2" id="KW-0238">DNA-binding</keyword>
<dbReference type="InterPro" id="IPR046348">
    <property type="entry name" value="SIS_dom_sf"/>
</dbReference>
<dbReference type="InterPro" id="IPR047640">
    <property type="entry name" value="RpiR-like"/>
</dbReference>
<dbReference type="PANTHER" id="PTHR30514">
    <property type="entry name" value="GLUCOKINASE"/>
    <property type="match status" value="1"/>
</dbReference>
<dbReference type="STRING" id="216938.SHELI_v1c07310"/>
<name>A0A1B3SL90_9MOLU</name>
<evidence type="ECO:0000259" key="5">
    <source>
        <dbReference type="PROSITE" id="PS51464"/>
    </source>
</evidence>
<dbReference type="PANTHER" id="PTHR30514:SF10">
    <property type="entry name" value="MURR_RPIR FAMILY TRANSCRIPTIONAL REGULATOR"/>
    <property type="match status" value="1"/>
</dbReference>
<dbReference type="SUPFAM" id="SSF53697">
    <property type="entry name" value="SIS domain"/>
    <property type="match status" value="1"/>
</dbReference>
<evidence type="ECO:0000313" key="6">
    <source>
        <dbReference type="EMBL" id="AOG60680.1"/>
    </source>
</evidence>
<evidence type="ECO:0000256" key="3">
    <source>
        <dbReference type="ARBA" id="ARBA00023163"/>
    </source>
</evidence>
<proteinExistence type="predicted"/>
<dbReference type="EMBL" id="CP017015">
    <property type="protein sequence ID" value="AOG60680.1"/>
    <property type="molecule type" value="Genomic_DNA"/>
</dbReference>
<dbReference type="GO" id="GO:0097367">
    <property type="term" value="F:carbohydrate derivative binding"/>
    <property type="evidence" value="ECO:0007669"/>
    <property type="project" value="InterPro"/>
</dbReference>
<feature type="domain" description="HTH rpiR-type" evidence="4">
    <location>
        <begin position="6"/>
        <end position="83"/>
    </location>
</feature>
<dbReference type="KEGG" id="shj:SHELI_v1c07310"/>
<dbReference type="GO" id="GO:0003677">
    <property type="term" value="F:DNA binding"/>
    <property type="evidence" value="ECO:0007669"/>
    <property type="project" value="UniProtKB-KW"/>
</dbReference>
<accession>A0A1B3SL90</accession>
<evidence type="ECO:0000256" key="2">
    <source>
        <dbReference type="ARBA" id="ARBA00023125"/>
    </source>
</evidence>
<dbReference type="InterPro" id="IPR000281">
    <property type="entry name" value="HTH_RpiR"/>
</dbReference>
<dbReference type="GO" id="GO:1901135">
    <property type="term" value="P:carbohydrate derivative metabolic process"/>
    <property type="evidence" value="ECO:0007669"/>
    <property type="project" value="InterPro"/>
</dbReference>
<feature type="domain" description="SIS" evidence="5">
    <location>
        <begin position="121"/>
        <end position="257"/>
    </location>
</feature>
<gene>
    <name evidence="6" type="ORF">SHELI_v1c07310</name>
</gene>
<dbReference type="OrthoDB" id="3684496at2"/>
<protein>
    <recommendedName>
        <fullName evidence="8">RpiR family transcriptional regulator</fullName>
    </recommendedName>
</protein>
<evidence type="ECO:0000259" key="4">
    <source>
        <dbReference type="PROSITE" id="PS51071"/>
    </source>
</evidence>
<dbReference type="PROSITE" id="PS51464">
    <property type="entry name" value="SIS"/>
    <property type="match status" value="1"/>
</dbReference>
<evidence type="ECO:0000256" key="1">
    <source>
        <dbReference type="ARBA" id="ARBA00023015"/>
    </source>
</evidence>
<dbReference type="InterPro" id="IPR001347">
    <property type="entry name" value="SIS_dom"/>
</dbReference>